<evidence type="ECO:0000313" key="13">
    <source>
        <dbReference type="EMBL" id="KAK3094372.1"/>
    </source>
</evidence>
<dbReference type="AlphaFoldDB" id="A0AA88XXJ4"/>
<evidence type="ECO:0000256" key="5">
    <source>
        <dbReference type="ARBA" id="ARBA00022737"/>
    </source>
</evidence>
<protein>
    <recommendedName>
        <fullName evidence="3">Centrosomal protein POC5</fullName>
    </recommendedName>
    <alternativeName>
        <fullName evidence="9">Protein of centriole 5</fullName>
    </alternativeName>
</protein>
<keyword evidence="6 11" id="KW-0175">Coiled coil</keyword>
<dbReference type="Proteomes" id="UP001186944">
    <property type="component" value="Unassembled WGS sequence"/>
</dbReference>
<reference evidence="13" key="1">
    <citation type="submission" date="2019-08" db="EMBL/GenBank/DDBJ databases">
        <title>The improved chromosome-level genome for the pearl oyster Pinctada fucata martensii using PacBio sequencing and Hi-C.</title>
        <authorList>
            <person name="Zheng Z."/>
        </authorList>
    </citation>
    <scope>NUCLEOTIDE SEQUENCE</scope>
    <source>
        <strain evidence="13">ZZ-2019</strain>
        <tissue evidence="13">Adductor muscle</tissue>
    </source>
</reference>
<evidence type="ECO:0000256" key="12">
    <source>
        <dbReference type="SAM" id="MobiDB-lite"/>
    </source>
</evidence>
<accession>A0AA88XXJ4</accession>
<gene>
    <name evidence="13" type="ORF">FSP39_000914</name>
</gene>
<dbReference type="GO" id="GO:0005814">
    <property type="term" value="C:centriole"/>
    <property type="evidence" value="ECO:0007669"/>
    <property type="project" value="UniProtKB-SubCell"/>
</dbReference>
<keyword evidence="4" id="KW-0963">Cytoplasm</keyword>
<evidence type="ECO:0000256" key="4">
    <source>
        <dbReference type="ARBA" id="ARBA00022490"/>
    </source>
</evidence>
<comment type="subcellular location">
    <subcellularLocation>
        <location evidence="1">Cytoplasm</location>
        <location evidence="1">Cytoskeleton</location>
        <location evidence="1">Microtubule organizing center</location>
        <location evidence="1">Centrosome</location>
        <location evidence="1">Centriole</location>
    </subcellularLocation>
</comment>
<evidence type="ECO:0000256" key="11">
    <source>
        <dbReference type="SAM" id="Coils"/>
    </source>
</evidence>
<evidence type="ECO:0000256" key="8">
    <source>
        <dbReference type="ARBA" id="ARBA00023306"/>
    </source>
</evidence>
<feature type="compositionally biased region" description="Polar residues" evidence="12">
    <location>
        <begin position="200"/>
        <end position="216"/>
    </location>
</feature>
<proteinExistence type="inferred from homology"/>
<feature type="compositionally biased region" description="Basic and acidic residues" evidence="12">
    <location>
        <begin position="7"/>
        <end position="28"/>
    </location>
</feature>
<keyword evidence="14" id="KW-1185">Reference proteome</keyword>
<feature type="region of interest" description="Disordered" evidence="12">
    <location>
        <begin position="452"/>
        <end position="565"/>
    </location>
</feature>
<evidence type="ECO:0000256" key="2">
    <source>
        <dbReference type="ARBA" id="ARBA00010411"/>
    </source>
</evidence>
<dbReference type="InterPro" id="IPR033351">
    <property type="entry name" value="POC5"/>
</dbReference>
<feature type="coiled-coil region" evidence="11">
    <location>
        <begin position="396"/>
        <end position="430"/>
    </location>
</feature>
<feature type="coiled-coil region" evidence="11">
    <location>
        <begin position="277"/>
        <end position="325"/>
    </location>
</feature>
<comment type="similarity">
    <text evidence="2">Belongs to the POC5 family.</text>
</comment>
<dbReference type="PANTHER" id="PTHR28618">
    <property type="entry name" value="CENTROSOMAL PROTEIN POC5"/>
    <property type="match status" value="1"/>
</dbReference>
<organism evidence="13 14">
    <name type="scientific">Pinctada imbricata</name>
    <name type="common">Atlantic pearl-oyster</name>
    <name type="synonym">Pinctada martensii</name>
    <dbReference type="NCBI Taxonomy" id="66713"/>
    <lineage>
        <taxon>Eukaryota</taxon>
        <taxon>Metazoa</taxon>
        <taxon>Spiralia</taxon>
        <taxon>Lophotrochozoa</taxon>
        <taxon>Mollusca</taxon>
        <taxon>Bivalvia</taxon>
        <taxon>Autobranchia</taxon>
        <taxon>Pteriomorphia</taxon>
        <taxon>Pterioida</taxon>
        <taxon>Pterioidea</taxon>
        <taxon>Pteriidae</taxon>
        <taxon>Pinctada</taxon>
    </lineage>
</organism>
<feature type="compositionally biased region" description="Low complexity" evidence="12">
    <location>
        <begin position="533"/>
        <end position="548"/>
    </location>
</feature>
<feature type="compositionally biased region" description="Basic and acidic residues" evidence="12">
    <location>
        <begin position="184"/>
        <end position="193"/>
    </location>
</feature>
<evidence type="ECO:0000256" key="1">
    <source>
        <dbReference type="ARBA" id="ARBA00004114"/>
    </source>
</evidence>
<sequence>MGGGGRRQLEGGRREGSRERLGGGRSGTGERRREILYMWRETTLFDLQVSKYQLQIILESRMKFGFSPLVMSSLEGEGSIPDLPPDSPGSSVSTRLMDEYEELLKYAAVVPGFDPSQVPQQLADHGLSFPPPAREKLVRIEQDCDEQSDVTPVLVQVTREMGLPDLSQSTIHSKQSDSQTTTPRNREDVDTSKSKVPPSLFQSGLSSNTSHDFQTSHTEEQRETETSYLTSVDQDSSRMEHLLDQWTSDLKRNVLAEFGQSKMRIVEKSRVQYIKEQERSAFERNKLQNEIESLKELLHTYEQSIQRKDQVISNLTQALQKQREKQEMTKTFCEWKIKHDDQKREAFTSKLAYQHHERCLKRQMWNSWHSMIENKWKARVEKACQAKAQEICVQLTDEYEAKIRSLNESLQAARDEISRLHVERDKYEESMKKAFMRGVCALNLEAMTMFQPEDGPQQAQGSGGPVSGEYSNNLEGSLPEKDYSAPKTIPQEPVFTPSPSDKPVTPRVVTSQGARSASANIAQSTATLMTKPVTQRSKTSSVRVTSKVDTGRPVSAGLGRGPGVAPPMSSVVVERHQPVTKQTIGQATAKKYTKKVTITEVPSQPLGGSSFVHKKLAGQVGGATIPPHIQTVKVVE</sequence>
<dbReference type="EMBL" id="VSWD01000008">
    <property type="protein sequence ID" value="KAK3094372.1"/>
    <property type="molecule type" value="Genomic_DNA"/>
</dbReference>
<name>A0AA88XXJ4_PINIB</name>
<evidence type="ECO:0000256" key="10">
    <source>
        <dbReference type="ARBA" id="ARBA00049959"/>
    </source>
</evidence>
<comment type="function">
    <text evidence="10">Essential for the assembly of the distal half of centrioles, required for centriole elongation. Acts as a negative regulator of centriole elongation.</text>
</comment>
<evidence type="ECO:0000256" key="3">
    <source>
        <dbReference type="ARBA" id="ARBA00014910"/>
    </source>
</evidence>
<evidence type="ECO:0000256" key="9">
    <source>
        <dbReference type="ARBA" id="ARBA00031694"/>
    </source>
</evidence>
<dbReference type="PANTHER" id="PTHR28618:SF1">
    <property type="entry name" value="CENTROSOMAL PROTEIN POC5"/>
    <property type="match status" value="1"/>
</dbReference>
<evidence type="ECO:0000256" key="6">
    <source>
        <dbReference type="ARBA" id="ARBA00023054"/>
    </source>
</evidence>
<comment type="caution">
    <text evidence="13">The sequence shown here is derived from an EMBL/GenBank/DDBJ whole genome shotgun (WGS) entry which is preliminary data.</text>
</comment>
<keyword evidence="8" id="KW-0131">Cell cycle</keyword>
<evidence type="ECO:0000313" key="14">
    <source>
        <dbReference type="Proteomes" id="UP001186944"/>
    </source>
</evidence>
<feature type="compositionally biased region" description="Polar residues" evidence="12">
    <location>
        <begin position="166"/>
        <end position="183"/>
    </location>
</feature>
<keyword evidence="5" id="KW-0677">Repeat</keyword>
<keyword evidence="7" id="KW-0206">Cytoskeleton</keyword>
<evidence type="ECO:0000256" key="7">
    <source>
        <dbReference type="ARBA" id="ARBA00023212"/>
    </source>
</evidence>
<feature type="compositionally biased region" description="Polar residues" evidence="12">
    <location>
        <begin position="508"/>
        <end position="528"/>
    </location>
</feature>
<feature type="region of interest" description="Disordered" evidence="12">
    <location>
        <begin position="1"/>
        <end position="28"/>
    </location>
</feature>
<feature type="region of interest" description="Disordered" evidence="12">
    <location>
        <begin position="164"/>
        <end position="234"/>
    </location>
</feature>